<dbReference type="InterPro" id="IPR011037">
    <property type="entry name" value="Pyrv_Knase-like_insert_dom_sf"/>
</dbReference>
<accession>A0A0A0BFH3</accession>
<comment type="caution">
    <text evidence="2">The sequence shown here is derived from an EMBL/GenBank/DDBJ whole genome shotgun (WGS) entry which is preliminary data.</text>
</comment>
<evidence type="ECO:0000313" key="3">
    <source>
        <dbReference type="Proteomes" id="UP000029999"/>
    </source>
</evidence>
<sequence length="217" mass="24439">MKVRSVNISLSKQVQYKDKNIATGIFKQPVSGRIAVNQVNLAGDQQVDLENHGGEHKAVYGFASEHYPFWQHKLALDDLAFGQFGENLTIDGLDEKRLCIGDQIQVGQTILEITQPRVPCFKLGMAFGLDTMPRLFVENAATGIYFRVIKTGTVAAGDMVSRIFRHPDNVTVHALFRAYFDKHLLIEEKKETLKKALVIHALSTEWRDKIEARLSQS</sequence>
<dbReference type="SUPFAM" id="SSF50800">
    <property type="entry name" value="PK beta-barrel domain-like"/>
    <property type="match status" value="1"/>
</dbReference>
<dbReference type="InterPro" id="IPR052353">
    <property type="entry name" value="Benzoxazolinone_Detox_Enz"/>
</dbReference>
<dbReference type="STRING" id="392484.LP43_0858"/>
<evidence type="ECO:0000259" key="1">
    <source>
        <dbReference type="PROSITE" id="PS51340"/>
    </source>
</evidence>
<dbReference type="RefSeq" id="WP_036312396.1">
    <property type="nucleotide sequence ID" value="NZ_JRQD01000002.1"/>
</dbReference>
<gene>
    <name evidence="2" type="ORF">LP43_0858</name>
</gene>
<dbReference type="EMBL" id="JRQD01000002">
    <property type="protein sequence ID" value="KGM07248.1"/>
    <property type="molecule type" value="Genomic_DNA"/>
</dbReference>
<name>A0A0A0BFH3_9GAMM</name>
<dbReference type="PROSITE" id="PS51340">
    <property type="entry name" value="MOSC"/>
    <property type="match status" value="1"/>
</dbReference>
<dbReference type="AlphaFoldDB" id="A0A0A0BFH3"/>
<dbReference type="Proteomes" id="UP000029999">
    <property type="component" value="Unassembled WGS sequence"/>
</dbReference>
<organism evidence="2 3">
    <name type="scientific">Methylophaga thiooxydans</name>
    <dbReference type="NCBI Taxonomy" id="392484"/>
    <lineage>
        <taxon>Bacteria</taxon>
        <taxon>Pseudomonadati</taxon>
        <taxon>Pseudomonadota</taxon>
        <taxon>Gammaproteobacteria</taxon>
        <taxon>Thiotrichales</taxon>
        <taxon>Piscirickettsiaceae</taxon>
        <taxon>Methylophaga</taxon>
    </lineage>
</organism>
<protein>
    <recommendedName>
        <fullName evidence="1">MOSC domain-containing protein</fullName>
    </recommendedName>
</protein>
<dbReference type="PANTHER" id="PTHR30212:SF2">
    <property type="entry name" value="PROTEIN YIIM"/>
    <property type="match status" value="1"/>
</dbReference>
<proteinExistence type="predicted"/>
<evidence type="ECO:0000313" key="2">
    <source>
        <dbReference type="EMBL" id="KGM07248.1"/>
    </source>
</evidence>
<reference evidence="2 3" key="1">
    <citation type="submission" date="2014-09" db="EMBL/GenBank/DDBJ databases">
        <authorList>
            <person name="Grob C."/>
            <person name="Taubert M."/>
            <person name="Howat A.M."/>
            <person name="Burns O.J."/>
            <person name="Dixon J.L."/>
            <person name="Chen Y."/>
            <person name="Murrell J.C."/>
        </authorList>
    </citation>
    <scope>NUCLEOTIDE SEQUENCE [LARGE SCALE GENOMIC DNA]</scope>
    <source>
        <strain evidence="2">L4</strain>
    </source>
</reference>
<dbReference type="PANTHER" id="PTHR30212">
    <property type="entry name" value="PROTEIN YIIM"/>
    <property type="match status" value="1"/>
</dbReference>
<feature type="domain" description="MOSC" evidence="1">
    <location>
        <begin position="28"/>
        <end position="163"/>
    </location>
</feature>
<dbReference type="GO" id="GO:0030151">
    <property type="term" value="F:molybdenum ion binding"/>
    <property type="evidence" value="ECO:0007669"/>
    <property type="project" value="InterPro"/>
</dbReference>
<dbReference type="GO" id="GO:0003824">
    <property type="term" value="F:catalytic activity"/>
    <property type="evidence" value="ECO:0007669"/>
    <property type="project" value="InterPro"/>
</dbReference>
<dbReference type="InterPro" id="IPR005302">
    <property type="entry name" value="MoCF_Sase_C"/>
</dbReference>
<dbReference type="Gene3D" id="2.40.33.20">
    <property type="entry name" value="PK beta-barrel domain-like"/>
    <property type="match status" value="1"/>
</dbReference>
<dbReference type="GO" id="GO:0030170">
    <property type="term" value="F:pyridoxal phosphate binding"/>
    <property type="evidence" value="ECO:0007669"/>
    <property type="project" value="InterPro"/>
</dbReference>
<dbReference type="Pfam" id="PF03473">
    <property type="entry name" value="MOSC"/>
    <property type="match status" value="1"/>
</dbReference>